<comment type="caution">
    <text evidence="1">The sequence shown here is derived from an EMBL/GenBank/DDBJ whole genome shotgun (WGS) entry which is preliminary data.</text>
</comment>
<dbReference type="InterPro" id="IPR032675">
    <property type="entry name" value="LRR_dom_sf"/>
</dbReference>
<accession>A0A2U1Q010</accession>
<sequence>MLTARQKVLNNLRFLDLSYSKLRTFDLRLAPNLEQLTITSCHDFVELHMPADHHSKLKYLNLSHSKLKSLHLGNTPNLENLKLKGCNHLVELQMPVKSLKLKYLDLTAGMWKFKVSKEDYYRNMVQELCGD</sequence>
<dbReference type="Gene3D" id="3.80.10.10">
    <property type="entry name" value="Ribonuclease Inhibitor"/>
    <property type="match status" value="1"/>
</dbReference>
<proteinExistence type="predicted"/>
<dbReference type="SUPFAM" id="SSF52058">
    <property type="entry name" value="L domain-like"/>
    <property type="match status" value="1"/>
</dbReference>
<name>A0A2U1Q010_ARTAN</name>
<evidence type="ECO:0000313" key="1">
    <source>
        <dbReference type="EMBL" id="PWA91349.1"/>
    </source>
</evidence>
<evidence type="ECO:0000313" key="2">
    <source>
        <dbReference type="Proteomes" id="UP000245207"/>
    </source>
</evidence>
<keyword evidence="2" id="KW-1185">Reference proteome</keyword>
<dbReference type="EMBL" id="PKPP01000552">
    <property type="protein sequence ID" value="PWA91349.1"/>
    <property type="molecule type" value="Genomic_DNA"/>
</dbReference>
<gene>
    <name evidence="1" type="ORF">CTI12_AA091430</name>
</gene>
<protein>
    <submittedName>
        <fullName evidence="1">Leucine-rich repeat domain, L domain-like protein</fullName>
    </submittedName>
</protein>
<organism evidence="1 2">
    <name type="scientific">Artemisia annua</name>
    <name type="common">Sweet wormwood</name>
    <dbReference type="NCBI Taxonomy" id="35608"/>
    <lineage>
        <taxon>Eukaryota</taxon>
        <taxon>Viridiplantae</taxon>
        <taxon>Streptophyta</taxon>
        <taxon>Embryophyta</taxon>
        <taxon>Tracheophyta</taxon>
        <taxon>Spermatophyta</taxon>
        <taxon>Magnoliopsida</taxon>
        <taxon>eudicotyledons</taxon>
        <taxon>Gunneridae</taxon>
        <taxon>Pentapetalae</taxon>
        <taxon>asterids</taxon>
        <taxon>campanulids</taxon>
        <taxon>Asterales</taxon>
        <taxon>Asteraceae</taxon>
        <taxon>Asteroideae</taxon>
        <taxon>Anthemideae</taxon>
        <taxon>Artemisiinae</taxon>
        <taxon>Artemisia</taxon>
    </lineage>
</organism>
<dbReference type="Proteomes" id="UP000245207">
    <property type="component" value="Unassembled WGS sequence"/>
</dbReference>
<reference evidence="1 2" key="1">
    <citation type="journal article" date="2018" name="Mol. Plant">
        <title>The genome of Artemisia annua provides insight into the evolution of Asteraceae family and artemisinin biosynthesis.</title>
        <authorList>
            <person name="Shen Q."/>
            <person name="Zhang L."/>
            <person name="Liao Z."/>
            <person name="Wang S."/>
            <person name="Yan T."/>
            <person name="Shi P."/>
            <person name="Liu M."/>
            <person name="Fu X."/>
            <person name="Pan Q."/>
            <person name="Wang Y."/>
            <person name="Lv Z."/>
            <person name="Lu X."/>
            <person name="Zhang F."/>
            <person name="Jiang W."/>
            <person name="Ma Y."/>
            <person name="Chen M."/>
            <person name="Hao X."/>
            <person name="Li L."/>
            <person name="Tang Y."/>
            <person name="Lv G."/>
            <person name="Zhou Y."/>
            <person name="Sun X."/>
            <person name="Brodelius P.E."/>
            <person name="Rose J.K.C."/>
            <person name="Tang K."/>
        </authorList>
    </citation>
    <scope>NUCLEOTIDE SEQUENCE [LARGE SCALE GENOMIC DNA]</scope>
    <source>
        <strain evidence="2">cv. Huhao1</strain>
        <tissue evidence="1">Leaf</tissue>
    </source>
</reference>
<dbReference type="AlphaFoldDB" id="A0A2U1Q010"/>